<organism evidence="2 3">
    <name type="scientific">Rotaria magnacalcarata</name>
    <dbReference type="NCBI Taxonomy" id="392030"/>
    <lineage>
        <taxon>Eukaryota</taxon>
        <taxon>Metazoa</taxon>
        <taxon>Spiralia</taxon>
        <taxon>Gnathifera</taxon>
        <taxon>Rotifera</taxon>
        <taxon>Eurotatoria</taxon>
        <taxon>Bdelloidea</taxon>
        <taxon>Philodinida</taxon>
        <taxon>Philodinidae</taxon>
        <taxon>Rotaria</taxon>
    </lineage>
</organism>
<proteinExistence type="predicted"/>
<evidence type="ECO:0000313" key="3">
    <source>
        <dbReference type="Proteomes" id="UP000676336"/>
    </source>
</evidence>
<feature type="region of interest" description="Disordered" evidence="1">
    <location>
        <begin position="30"/>
        <end position="50"/>
    </location>
</feature>
<feature type="non-terminal residue" evidence="2">
    <location>
        <position position="1"/>
    </location>
</feature>
<dbReference type="EMBL" id="CAJOBI010353432">
    <property type="protein sequence ID" value="CAF5222579.1"/>
    <property type="molecule type" value="Genomic_DNA"/>
</dbReference>
<comment type="caution">
    <text evidence="2">The sequence shown here is derived from an EMBL/GenBank/DDBJ whole genome shotgun (WGS) entry which is preliminary data.</text>
</comment>
<evidence type="ECO:0000313" key="2">
    <source>
        <dbReference type="EMBL" id="CAF5222579.1"/>
    </source>
</evidence>
<evidence type="ECO:0000256" key="1">
    <source>
        <dbReference type="SAM" id="MobiDB-lite"/>
    </source>
</evidence>
<sequence length="67" mass="7987">TWSNIDGTKRNLYQSTPIYLYRTLNCSDRFSSSKTERKDDHHENSHEIKDKMTKVKLEKVSILEEQI</sequence>
<reference evidence="2" key="1">
    <citation type="submission" date="2021-02" db="EMBL/GenBank/DDBJ databases">
        <authorList>
            <person name="Nowell W R."/>
        </authorList>
    </citation>
    <scope>NUCLEOTIDE SEQUENCE</scope>
</reference>
<gene>
    <name evidence="2" type="ORF">SMN809_LOCUS82903</name>
</gene>
<protein>
    <submittedName>
        <fullName evidence="2">Uncharacterized protein</fullName>
    </submittedName>
</protein>
<dbReference type="Proteomes" id="UP000676336">
    <property type="component" value="Unassembled WGS sequence"/>
</dbReference>
<accession>A0A8S3JV41</accession>
<dbReference type="AlphaFoldDB" id="A0A8S3JV41"/>
<name>A0A8S3JV41_9BILA</name>
<feature type="compositionally biased region" description="Basic and acidic residues" evidence="1">
    <location>
        <begin position="34"/>
        <end position="50"/>
    </location>
</feature>